<accession>A0A3E0VQ09</accession>
<feature type="region of interest" description="Disordered" evidence="1">
    <location>
        <begin position="1"/>
        <end position="47"/>
    </location>
</feature>
<organism evidence="4 5">
    <name type="scientific">Subtercola boreus</name>
    <dbReference type="NCBI Taxonomy" id="120213"/>
    <lineage>
        <taxon>Bacteria</taxon>
        <taxon>Bacillati</taxon>
        <taxon>Actinomycetota</taxon>
        <taxon>Actinomycetes</taxon>
        <taxon>Micrococcales</taxon>
        <taxon>Microbacteriaceae</taxon>
        <taxon>Subtercola</taxon>
    </lineage>
</organism>
<evidence type="ECO:0000313" key="4">
    <source>
        <dbReference type="EMBL" id="RFA11610.1"/>
    </source>
</evidence>
<reference evidence="4 5" key="1">
    <citation type="submission" date="2017-04" db="EMBL/GenBank/DDBJ databases">
        <title>Comparative genome analysis of Subtercola boreus.</title>
        <authorList>
            <person name="Cho Y.-J."/>
            <person name="Cho A."/>
            <person name="Kim O.-S."/>
            <person name="Lee J.-I."/>
        </authorList>
    </citation>
    <scope>NUCLEOTIDE SEQUENCE [LARGE SCALE GENOMIC DNA]</scope>
    <source>
        <strain evidence="4 5">P27444</strain>
    </source>
</reference>
<dbReference type="InterPro" id="IPR002931">
    <property type="entry name" value="Transglutaminase-like"/>
</dbReference>
<dbReference type="PANTHER" id="PTHR42736">
    <property type="entry name" value="PROTEIN-GLUTAMINE GAMMA-GLUTAMYLTRANSFERASE"/>
    <property type="match status" value="1"/>
</dbReference>
<dbReference type="Gene3D" id="3.10.620.30">
    <property type="match status" value="1"/>
</dbReference>
<dbReference type="OrthoDB" id="9804023at2"/>
<dbReference type="AlphaFoldDB" id="A0A3E0VQ09"/>
<dbReference type="RefSeq" id="WP_116283676.1">
    <property type="nucleotide sequence ID" value="NZ_NBXA01000023.1"/>
</dbReference>
<evidence type="ECO:0000313" key="5">
    <source>
        <dbReference type="Proteomes" id="UP000256709"/>
    </source>
</evidence>
<dbReference type="EMBL" id="NBXA01000023">
    <property type="protein sequence ID" value="RFA11610.1"/>
    <property type="molecule type" value="Genomic_DNA"/>
</dbReference>
<evidence type="ECO:0000256" key="1">
    <source>
        <dbReference type="SAM" id="MobiDB-lite"/>
    </source>
</evidence>
<feature type="transmembrane region" description="Helical" evidence="2">
    <location>
        <begin position="78"/>
        <end position="96"/>
    </location>
</feature>
<keyword evidence="2" id="KW-0812">Transmembrane</keyword>
<evidence type="ECO:0000259" key="3">
    <source>
        <dbReference type="SMART" id="SM00460"/>
    </source>
</evidence>
<dbReference type="InterPro" id="IPR021878">
    <property type="entry name" value="TgpA_N"/>
</dbReference>
<sequence length="825" mass="86288">MSDTRTLLRPPQQPVRPQAGRGNGSRAGQRNGRPGSAESRPVRIEPSRAGQAAVSPLLFLLIVLPVGGLAPLLSGTGWWWNTALVVALVLGVALIVRLLPLPVVVAPIAALVAWAITVTVMFAPGSALFGLLPTLGTLDAIRSGLADAGESIAIQSVPADPVQPIVLLLALTVGLLAVLADALVFGLRMPALAGLVPVSILIVPYTVRQQDFDVVLFAVLAGTYLLLLFAAARFGIGLRLRETASIRSGWNGGRAVLSGGLVVLLACFLPGVTPGLTPGSFRTPLSAQLPSVYSSGVDPSIQLSQDLRRTNPVLSLTYTTTSASGLYLKLVNLSDFTTGPWQPEQTGDAAPLAAGFAPPDGLSADVATQPVTSDVSVTGLRSDWLPVPYPETAVTGLNGDWTVSPGSLTVTGDSTNTTGQNYTVSSLLVQPTVDQLASAGSSVPDALQSYLRLPRSISPIIRNTALEVTNGAASAYDKAVALQSYFTSGAFEYSVSAPVEGHYDGGNFAAVATFLSAKSGYCIHFASAMAVMARTLGIPARIAIGYHPGGAGTRTSDDLTTFQVYSDQLHAWPELWFDGVGWLAFEPTPGLGLTPPDYSLPNYTAAAAAAPLRDAAGSSAAPTTPRAAPQLDSGDVAVTDPQVQAAQQGTAWLIAAGIILLVILLALLPATWRRLRRRRRLAGMLTDARPASLGWQEVRDSARDYRFELSEGETARGFALRLAALYHMPADAIEELLAALEREQFAPPGAVGGGADAAPGGALPPDEVERRSRLVADVQAIIHSLSAQASTADDRRAALLPVSLLDRSLLNRSLLNRSLLDRSGR</sequence>
<feature type="transmembrane region" description="Helical" evidence="2">
    <location>
        <begin position="53"/>
        <end position="72"/>
    </location>
</feature>
<dbReference type="Proteomes" id="UP000256709">
    <property type="component" value="Unassembled WGS sequence"/>
</dbReference>
<feature type="transmembrane region" description="Helical" evidence="2">
    <location>
        <begin position="103"/>
        <end position="123"/>
    </location>
</feature>
<name>A0A3E0VQ09_9MICO</name>
<gene>
    <name evidence="4" type="ORF">B7R21_13035</name>
</gene>
<feature type="domain" description="Transglutaminase-like" evidence="3">
    <location>
        <begin position="514"/>
        <end position="589"/>
    </location>
</feature>
<keyword evidence="2" id="KW-0472">Membrane</keyword>
<dbReference type="SMART" id="SM00460">
    <property type="entry name" value="TGc"/>
    <property type="match status" value="1"/>
</dbReference>
<dbReference type="Pfam" id="PF11992">
    <property type="entry name" value="TgpA_N"/>
    <property type="match status" value="1"/>
</dbReference>
<dbReference type="InterPro" id="IPR052901">
    <property type="entry name" value="Bact_TGase-like"/>
</dbReference>
<dbReference type="SUPFAM" id="SSF54001">
    <property type="entry name" value="Cysteine proteinases"/>
    <property type="match status" value="1"/>
</dbReference>
<protein>
    <recommendedName>
        <fullName evidence="3">Transglutaminase-like domain-containing protein</fullName>
    </recommendedName>
</protein>
<comment type="caution">
    <text evidence="4">The sequence shown here is derived from an EMBL/GenBank/DDBJ whole genome shotgun (WGS) entry which is preliminary data.</text>
</comment>
<dbReference type="PANTHER" id="PTHR42736:SF1">
    <property type="entry name" value="PROTEIN-GLUTAMINE GAMMA-GLUTAMYLTRANSFERASE"/>
    <property type="match status" value="1"/>
</dbReference>
<proteinExistence type="predicted"/>
<feature type="transmembrane region" description="Helical" evidence="2">
    <location>
        <begin position="191"/>
        <end position="208"/>
    </location>
</feature>
<dbReference type="Pfam" id="PF01841">
    <property type="entry name" value="Transglut_core"/>
    <property type="match status" value="1"/>
</dbReference>
<feature type="transmembrane region" description="Helical" evidence="2">
    <location>
        <begin position="214"/>
        <end position="234"/>
    </location>
</feature>
<feature type="transmembrane region" description="Helical" evidence="2">
    <location>
        <begin position="651"/>
        <end position="672"/>
    </location>
</feature>
<feature type="transmembrane region" description="Helical" evidence="2">
    <location>
        <begin position="255"/>
        <end position="276"/>
    </location>
</feature>
<evidence type="ECO:0000256" key="2">
    <source>
        <dbReference type="SAM" id="Phobius"/>
    </source>
</evidence>
<dbReference type="InterPro" id="IPR038765">
    <property type="entry name" value="Papain-like_cys_pep_sf"/>
</dbReference>
<keyword evidence="2" id="KW-1133">Transmembrane helix</keyword>
<feature type="transmembrane region" description="Helical" evidence="2">
    <location>
        <begin position="165"/>
        <end position="184"/>
    </location>
</feature>